<accession>A0A379ZWB7</accession>
<dbReference type="AlphaFoldDB" id="A0A379ZWB7"/>
<dbReference type="SUPFAM" id="SSF52540">
    <property type="entry name" value="P-loop containing nucleoside triphosphate hydrolases"/>
    <property type="match status" value="2"/>
</dbReference>
<evidence type="ECO:0000256" key="1">
    <source>
        <dbReference type="ARBA" id="ARBA00022448"/>
    </source>
</evidence>
<dbReference type="GO" id="GO:0005524">
    <property type="term" value="F:ATP binding"/>
    <property type="evidence" value="ECO:0007669"/>
    <property type="project" value="UniProtKB-KW"/>
</dbReference>
<dbReference type="CDD" id="cd03215">
    <property type="entry name" value="ABC_Carb_Monos_II"/>
    <property type="match status" value="1"/>
</dbReference>
<dbReference type="InterPro" id="IPR003439">
    <property type="entry name" value="ABC_transporter-like_ATP-bd"/>
</dbReference>
<evidence type="ECO:0000313" key="7">
    <source>
        <dbReference type="Proteomes" id="UP000255529"/>
    </source>
</evidence>
<dbReference type="PROSITE" id="PS00211">
    <property type="entry name" value="ABC_TRANSPORTER_1"/>
    <property type="match status" value="1"/>
</dbReference>
<name>A0A379ZWB7_9GAMM</name>
<evidence type="ECO:0000256" key="3">
    <source>
        <dbReference type="ARBA" id="ARBA00022741"/>
    </source>
</evidence>
<dbReference type="SMART" id="SM00382">
    <property type="entry name" value="AAA"/>
    <property type="match status" value="2"/>
</dbReference>
<keyword evidence="3" id="KW-0547">Nucleotide-binding</keyword>
<feature type="domain" description="ABC transporter" evidence="5">
    <location>
        <begin position="270"/>
        <end position="508"/>
    </location>
</feature>
<keyword evidence="1" id="KW-0813">Transport</keyword>
<evidence type="ECO:0000313" key="6">
    <source>
        <dbReference type="EMBL" id="SUI69348.1"/>
    </source>
</evidence>
<organism evidence="6 7">
    <name type="scientific">Serratia quinivorans</name>
    <dbReference type="NCBI Taxonomy" id="137545"/>
    <lineage>
        <taxon>Bacteria</taxon>
        <taxon>Pseudomonadati</taxon>
        <taxon>Pseudomonadota</taxon>
        <taxon>Gammaproteobacteria</taxon>
        <taxon>Enterobacterales</taxon>
        <taxon>Yersiniaceae</taxon>
        <taxon>Serratia</taxon>
    </lineage>
</organism>
<evidence type="ECO:0000256" key="4">
    <source>
        <dbReference type="ARBA" id="ARBA00022840"/>
    </source>
</evidence>
<keyword evidence="2" id="KW-0677">Repeat</keyword>
<dbReference type="InterPro" id="IPR027417">
    <property type="entry name" value="P-loop_NTPase"/>
</dbReference>
<proteinExistence type="predicted"/>
<dbReference type="GO" id="GO:0016887">
    <property type="term" value="F:ATP hydrolysis activity"/>
    <property type="evidence" value="ECO:0007669"/>
    <property type="project" value="InterPro"/>
</dbReference>
<evidence type="ECO:0000259" key="5">
    <source>
        <dbReference type="PROSITE" id="PS50893"/>
    </source>
</evidence>
<keyword evidence="6" id="KW-0378">Hydrolase</keyword>
<dbReference type="InterPro" id="IPR050107">
    <property type="entry name" value="ABC_carbohydrate_import_ATPase"/>
</dbReference>
<dbReference type="RefSeq" id="WP_115183710.1">
    <property type="nucleotide sequence ID" value="NZ_CAMKUF010000003.1"/>
</dbReference>
<feature type="domain" description="ABC transporter" evidence="5">
    <location>
        <begin position="21"/>
        <end position="259"/>
    </location>
</feature>
<reference evidence="6 7" key="1">
    <citation type="submission" date="2018-06" db="EMBL/GenBank/DDBJ databases">
        <authorList>
            <consortium name="Pathogen Informatics"/>
            <person name="Doyle S."/>
        </authorList>
    </citation>
    <scope>NUCLEOTIDE SEQUENCE [LARGE SCALE GENOMIC DNA]</scope>
    <source>
        <strain evidence="6 7">NCTC11544</strain>
    </source>
</reference>
<dbReference type="CDD" id="cd03216">
    <property type="entry name" value="ABC_Carb_Monos_I"/>
    <property type="match status" value="1"/>
</dbReference>
<dbReference type="Proteomes" id="UP000255529">
    <property type="component" value="Unassembled WGS sequence"/>
</dbReference>
<protein>
    <submittedName>
        <fullName evidence="6">Galactose/methyl galactoside import ATP-binding protein MglA</fullName>
        <ecNumber evidence="6">3.6.3.17</ecNumber>
    </submittedName>
</protein>
<dbReference type="PROSITE" id="PS50893">
    <property type="entry name" value="ABC_TRANSPORTER_2"/>
    <property type="match status" value="2"/>
</dbReference>
<dbReference type="InterPro" id="IPR003593">
    <property type="entry name" value="AAA+_ATPase"/>
</dbReference>
<dbReference type="EMBL" id="UGYN01000002">
    <property type="protein sequence ID" value="SUI69348.1"/>
    <property type="molecule type" value="Genomic_DNA"/>
</dbReference>
<evidence type="ECO:0000256" key="2">
    <source>
        <dbReference type="ARBA" id="ARBA00022737"/>
    </source>
</evidence>
<dbReference type="Pfam" id="PF00005">
    <property type="entry name" value="ABC_tran"/>
    <property type="match status" value="2"/>
</dbReference>
<sequence length="512" mass="55690">MSAATLSDRALNELAQQPVVARIESGHKRYPGVVALQDVNFTLRRGEVRALLGKNGAGKSTLIRMLTGSERPDAGQVFIGDRLLDGPEALLTRRAGELGVRAVYQELSLVQDMSVAENLCLGAWPQRAGVIDVQCMMAQARAALALLGVDIDPQQWVRDLSPAQQQLVEIARACQGDPKVVILDEPTSSLANAEADLVAAAVMRLSAAGIAVVYVSHRMNEIRRLASSCTIMRDGRVAGDVTLDNTTTQQIVDLMLGHQDHHTQTVTVPAGGETVFEVRQLSLPPKLRQVSFELRRGEVLGIAGLLGAGRSELLKAIVGLTPFTDGELVLDGETLICPNYADMLKRGMAYTPENRKAEGIMPLLGVDENTVMTDSRSVSRFGVLNWSKIKQATSAIVSRMRVKTAETGTPIMTLSGGNQQKVVIGRWVYARSRILLLDEPTRGVDVEAKNQIYRIARELAAEGKSIIFVSSEVEELPQVCDRILLLQQGTIVKEFISPVDVEQLMSEVLMIQ</sequence>
<keyword evidence="4 6" id="KW-0067">ATP-binding</keyword>
<dbReference type="InterPro" id="IPR017871">
    <property type="entry name" value="ABC_transporter-like_CS"/>
</dbReference>
<dbReference type="PANTHER" id="PTHR43790">
    <property type="entry name" value="CARBOHYDRATE TRANSPORT ATP-BINDING PROTEIN MG119-RELATED"/>
    <property type="match status" value="1"/>
</dbReference>
<dbReference type="PANTHER" id="PTHR43790:SF9">
    <property type="entry name" value="GALACTOFURANOSE TRANSPORTER ATP-BINDING PROTEIN YTFR"/>
    <property type="match status" value="1"/>
</dbReference>
<dbReference type="EC" id="3.6.3.17" evidence="6"/>
<gene>
    <name evidence="6" type="primary">mglA_4</name>
    <name evidence="6" type="ORF">NCTC11544_03024</name>
</gene>
<dbReference type="Gene3D" id="3.40.50.300">
    <property type="entry name" value="P-loop containing nucleotide triphosphate hydrolases"/>
    <property type="match status" value="2"/>
</dbReference>